<evidence type="ECO:0000256" key="6">
    <source>
        <dbReference type="ARBA" id="ARBA00031723"/>
    </source>
</evidence>
<reference evidence="7 8" key="1">
    <citation type="submission" date="2023-03" db="EMBL/GenBank/DDBJ databases">
        <title>Speciation in Pyrococcus: adaptation to high temperature as a mechanism.</title>
        <authorList>
            <person name="Gu J."/>
        </authorList>
    </citation>
    <scope>NUCLEOTIDE SEQUENCE [LARGE SCALE GENOMIC DNA]</scope>
    <source>
        <strain evidence="7 8">LMOA34</strain>
    </source>
</reference>
<organism evidence="7 8">
    <name type="scientific">Pyrococcus kukulkanii</name>
    <dbReference type="NCBI Taxonomy" id="1609559"/>
    <lineage>
        <taxon>Archaea</taxon>
        <taxon>Methanobacteriati</taxon>
        <taxon>Methanobacteriota</taxon>
        <taxon>Thermococci</taxon>
        <taxon>Thermococcales</taxon>
        <taxon>Thermococcaceae</taxon>
        <taxon>Pyrococcus</taxon>
    </lineage>
</organism>
<evidence type="ECO:0000313" key="7">
    <source>
        <dbReference type="EMBL" id="MFA4804421.1"/>
    </source>
</evidence>
<name>A0ABV4T3H4_9EURY</name>
<evidence type="ECO:0000256" key="1">
    <source>
        <dbReference type="ARBA" id="ARBA00003640"/>
    </source>
</evidence>
<proteinExistence type="inferred from homology"/>
<evidence type="ECO:0000256" key="4">
    <source>
        <dbReference type="ARBA" id="ARBA00022884"/>
    </source>
</evidence>
<comment type="function">
    <text evidence="1">This subunit may be involved in monitoring complementarity of crRNA and target RNA.</text>
</comment>
<accession>A0ABV4T3H4</accession>
<keyword evidence="8" id="KW-1185">Reference proteome</keyword>
<keyword evidence="4" id="KW-0694">RNA-binding</keyword>
<evidence type="ECO:0000313" key="8">
    <source>
        <dbReference type="Proteomes" id="UP001571980"/>
    </source>
</evidence>
<dbReference type="NCBIfam" id="TIGR01870">
    <property type="entry name" value="cas_TM1810_Csm2"/>
    <property type="match status" value="1"/>
</dbReference>
<evidence type="ECO:0000256" key="2">
    <source>
        <dbReference type="ARBA" id="ARBA00006896"/>
    </source>
</evidence>
<comment type="caution">
    <text evidence="7">The sequence shown here is derived from an EMBL/GenBank/DDBJ whole genome shotgun (WGS) entry which is preliminary data.</text>
</comment>
<sequence>MNPYGKWKYSERNDNDVEKNILKEAFDKGNFSKVREYLRDKGRDKRSREALKELYYRVLEDARKRFGQWRSEEIVKNGAIVAAYAVVNDLRTTQIRKIIEMAKGLHIRVRTKQATDEEMKKQIKDEALRMNILMAYYAGKNRSVLPIQEVLEPILNWVSEDNNATPENFEKVYMFFETIVAYHKYFGGKE</sequence>
<dbReference type="InterPro" id="IPR010149">
    <property type="entry name" value="CRISPR-assoc_prot_Csm2_III-A"/>
</dbReference>
<comment type="similarity">
    <text evidence="2">Belongs to the CRISPR-associated Csm2 family.</text>
</comment>
<keyword evidence="5" id="KW-0051">Antiviral defense</keyword>
<gene>
    <name evidence="7" type="primary">csm2</name>
    <name evidence="7" type="ORF">P8X34_06680</name>
</gene>
<dbReference type="Proteomes" id="UP001571980">
    <property type="component" value="Unassembled WGS sequence"/>
</dbReference>
<evidence type="ECO:0000256" key="5">
    <source>
        <dbReference type="ARBA" id="ARBA00023118"/>
    </source>
</evidence>
<dbReference type="Pfam" id="PF03750">
    <property type="entry name" value="Csm2_III-A"/>
    <property type="match status" value="1"/>
</dbReference>
<dbReference type="EMBL" id="JARRIG010000004">
    <property type="protein sequence ID" value="MFA4804421.1"/>
    <property type="molecule type" value="Genomic_DNA"/>
</dbReference>
<dbReference type="RefSeq" id="WP_372823729.1">
    <property type="nucleotide sequence ID" value="NZ_JARRIC010000002.1"/>
</dbReference>
<evidence type="ECO:0000256" key="3">
    <source>
        <dbReference type="ARBA" id="ARBA00016118"/>
    </source>
</evidence>
<protein>
    <recommendedName>
        <fullName evidence="3">CRISPR system Cms protein Csm2</fullName>
    </recommendedName>
    <alternativeName>
        <fullName evidence="6">CRISPR type III A-associated protein Csm2</fullName>
    </alternativeName>
</protein>